<feature type="compositionally biased region" description="Low complexity" evidence="1">
    <location>
        <begin position="385"/>
        <end position="396"/>
    </location>
</feature>
<feature type="compositionally biased region" description="Polar residues" evidence="1">
    <location>
        <begin position="18"/>
        <end position="36"/>
    </location>
</feature>
<accession>A0AAV0DPE0</accession>
<dbReference type="Proteomes" id="UP001152523">
    <property type="component" value="Unassembled WGS sequence"/>
</dbReference>
<dbReference type="EMBL" id="CAMAPF010000137">
    <property type="protein sequence ID" value="CAH9106497.1"/>
    <property type="molecule type" value="Genomic_DNA"/>
</dbReference>
<feature type="compositionally biased region" description="Gly residues" evidence="1">
    <location>
        <begin position="416"/>
        <end position="432"/>
    </location>
</feature>
<organism evidence="2 3">
    <name type="scientific">Cuscuta epithymum</name>
    <dbReference type="NCBI Taxonomy" id="186058"/>
    <lineage>
        <taxon>Eukaryota</taxon>
        <taxon>Viridiplantae</taxon>
        <taxon>Streptophyta</taxon>
        <taxon>Embryophyta</taxon>
        <taxon>Tracheophyta</taxon>
        <taxon>Spermatophyta</taxon>
        <taxon>Magnoliopsida</taxon>
        <taxon>eudicotyledons</taxon>
        <taxon>Gunneridae</taxon>
        <taxon>Pentapetalae</taxon>
        <taxon>asterids</taxon>
        <taxon>lamiids</taxon>
        <taxon>Solanales</taxon>
        <taxon>Convolvulaceae</taxon>
        <taxon>Cuscuteae</taxon>
        <taxon>Cuscuta</taxon>
        <taxon>Cuscuta subgen. Cuscuta</taxon>
    </lineage>
</organism>
<feature type="compositionally biased region" description="Low complexity" evidence="1">
    <location>
        <begin position="1"/>
        <end position="17"/>
    </location>
</feature>
<sequence length="558" mass="59726">MASTSATSSITSASTQAPVSLSEQPQHVNTTTSSNPVLSMAPAVFTSLSEQSPSSSLSSSAVHHHASSSSVSLPTSLSAHRLFNMPAPFLWTSTSTQPVPMTSPAPFSGTRTILDHQLSPPPVFSAPTFSGQPEIGILPQQSSLPLSGSASQPSSLASMAAQLGFSTLNVPNIVTTRLSAVEDYLPWRTQFESFLVSHSLFGILDGSISAPPQFTCDAIRREIPNPEYTYWLKIDQTVRSWLFATLSRDILMAVYHLQFSACIWEALETHFMNACRARSIELKRQISHIKKKETQTIDQYLLEIKLIVDALNMIKSPVSNRDVLEYTIIGLGPEYESLLTILDYLPGDLTLEKLGPILTAQERRNIYLRSQENVASHQAFAAVPQRGGAARGQAGRHPGGRGRGGQRGRGHRGRGRGYGGQPHAAYGGGQQAYGGQQMHGGQQPPLLPLPAHGQQYSGQHVFGGMQPRGQQQQGVPGFPSVDNNYSHASPPVVCQICYSPGHSALTCPRFVGSSTPALAVLPTGETNASVWYPDSGASAHMTPHEGQSDGGASSSGLQ</sequence>
<proteinExistence type="predicted"/>
<dbReference type="AlphaFoldDB" id="A0AAV0DPE0"/>
<evidence type="ECO:0000256" key="1">
    <source>
        <dbReference type="SAM" id="MobiDB-lite"/>
    </source>
</evidence>
<comment type="caution">
    <text evidence="2">The sequence shown here is derived from an EMBL/GenBank/DDBJ whole genome shotgun (WGS) entry which is preliminary data.</text>
</comment>
<dbReference type="Pfam" id="PF14223">
    <property type="entry name" value="Retrotran_gag_2"/>
    <property type="match status" value="1"/>
</dbReference>
<protein>
    <recommendedName>
        <fullName evidence="4">Retrotransposon gag domain-containing protein</fullName>
    </recommendedName>
</protein>
<reference evidence="2" key="1">
    <citation type="submission" date="2022-07" db="EMBL/GenBank/DDBJ databases">
        <authorList>
            <person name="Macas J."/>
            <person name="Novak P."/>
            <person name="Neumann P."/>
        </authorList>
    </citation>
    <scope>NUCLEOTIDE SEQUENCE</scope>
</reference>
<evidence type="ECO:0000313" key="2">
    <source>
        <dbReference type="EMBL" id="CAH9106497.1"/>
    </source>
</evidence>
<dbReference type="PANTHER" id="PTHR47481:SF10">
    <property type="entry name" value="COPIA-LIKE POLYPROTEIN_RETROTRANSPOSON"/>
    <property type="match status" value="1"/>
</dbReference>
<feature type="region of interest" description="Disordered" evidence="1">
    <location>
        <begin position="534"/>
        <end position="558"/>
    </location>
</feature>
<gene>
    <name evidence="2" type="ORF">CEPIT_LOCUS17639</name>
</gene>
<feature type="region of interest" description="Disordered" evidence="1">
    <location>
        <begin position="1"/>
        <end position="36"/>
    </location>
</feature>
<feature type="region of interest" description="Disordered" evidence="1">
    <location>
        <begin position="385"/>
        <end position="440"/>
    </location>
</feature>
<evidence type="ECO:0008006" key="4">
    <source>
        <dbReference type="Google" id="ProtNLM"/>
    </source>
</evidence>
<name>A0AAV0DPE0_9ASTE</name>
<evidence type="ECO:0000313" key="3">
    <source>
        <dbReference type="Proteomes" id="UP001152523"/>
    </source>
</evidence>
<feature type="compositionally biased region" description="Basic residues" evidence="1">
    <location>
        <begin position="398"/>
        <end position="415"/>
    </location>
</feature>
<keyword evidence="3" id="KW-1185">Reference proteome</keyword>
<dbReference type="PANTHER" id="PTHR47481">
    <property type="match status" value="1"/>
</dbReference>